<dbReference type="SUPFAM" id="SSF55729">
    <property type="entry name" value="Acyl-CoA N-acyltransferases (Nat)"/>
    <property type="match status" value="1"/>
</dbReference>
<dbReference type="Gene3D" id="3.40.630.30">
    <property type="match status" value="1"/>
</dbReference>
<dbReference type="PROSITE" id="PS51729">
    <property type="entry name" value="GNAT_YJDJ"/>
    <property type="match status" value="1"/>
</dbReference>
<evidence type="ECO:0000313" key="3">
    <source>
        <dbReference type="Proteomes" id="UP001169764"/>
    </source>
</evidence>
<accession>A0ABT8YB16</accession>
<evidence type="ECO:0000259" key="1">
    <source>
        <dbReference type="PROSITE" id="PS51729"/>
    </source>
</evidence>
<dbReference type="PANTHER" id="PTHR31435:SF10">
    <property type="entry name" value="BSR4717 PROTEIN"/>
    <property type="match status" value="1"/>
</dbReference>
<comment type="caution">
    <text evidence="2">The sequence shown here is derived from an EMBL/GenBank/DDBJ whole genome shotgun (WGS) entry which is preliminary data.</text>
</comment>
<feature type="domain" description="N-acetyltransferase" evidence="1">
    <location>
        <begin position="12"/>
        <end position="97"/>
    </location>
</feature>
<keyword evidence="2" id="KW-0012">Acyltransferase</keyword>
<sequence>MNETTAEPAEVIDHPDRSRFEILVDGHIAFAAYRLDGDVMALTHTIVPNALAGHGVGTRLIAGMLKQVRARHLKIIPECSFVVAYLQKHPEEADLVAN</sequence>
<dbReference type="RefSeq" id="WP_303543615.1">
    <property type="nucleotide sequence ID" value="NZ_JAUOTP010000006.1"/>
</dbReference>
<dbReference type="Pfam" id="PF14542">
    <property type="entry name" value="Acetyltransf_CG"/>
    <property type="match status" value="1"/>
</dbReference>
<dbReference type="InterPro" id="IPR016181">
    <property type="entry name" value="Acyl_CoA_acyltransferase"/>
</dbReference>
<dbReference type="InterPro" id="IPR045057">
    <property type="entry name" value="Gcn5-rel_NAT"/>
</dbReference>
<proteinExistence type="predicted"/>
<reference evidence="2" key="1">
    <citation type="submission" date="2023-07" db="EMBL/GenBank/DDBJ databases">
        <authorList>
            <person name="Kim M."/>
        </authorList>
    </citation>
    <scope>NUCLEOTIDE SEQUENCE</scope>
    <source>
        <strain evidence="2">BIUV-7</strain>
    </source>
</reference>
<dbReference type="PANTHER" id="PTHR31435">
    <property type="entry name" value="PROTEIN NATD1"/>
    <property type="match status" value="1"/>
</dbReference>
<protein>
    <submittedName>
        <fullName evidence="2">GNAT family N-acetyltransferase</fullName>
        <ecNumber evidence="2">2.3.1.-</ecNumber>
    </submittedName>
</protein>
<organism evidence="2 3">
    <name type="scientific">Sphingomonas natans</name>
    <dbReference type="NCBI Taxonomy" id="3063330"/>
    <lineage>
        <taxon>Bacteria</taxon>
        <taxon>Pseudomonadati</taxon>
        <taxon>Pseudomonadota</taxon>
        <taxon>Alphaproteobacteria</taxon>
        <taxon>Sphingomonadales</taxon>
        <taxon>Sphingomonadaceae</taxon>
        <taxon>Sphingomonas</taxon>
    </lineage>
</organism>
<keyword evidence="3" id="KW-1185">Reference proteome</keyword>
<dbReference type="Proteomes" id="UP001169764">
    <property type="component" value="Unassembled WGS sequence"/>
</dbReference>
<keyword evidence="2" id="KW-0808">Transferase</keyword>
<dbReference type="EC" id="2.3.1.-" evidence="2"/>
<dbReference type="InterPro" id="IPR031165">
    <property type="entry name" value="GNAT_YJDJ"/>
</dbReference>
<gene>
    <name evidence="2" type="ORF">Q4F19_14175</name>
</gene>
<name>A0ABT8YB16_9SPHN</name>
<dbReference type="EMBL" id="JAUOTP010000006">
    <property type="protein sequence ID" value="MDO6415534.1"/>
    <property type="molecule type" value="Genomic_DNA"/>
</dbReference>
<dbReference type="GO" id="GO:0016746">
    <property type="term" value="F:acyltransferase activity"/>
    <property type="evidence" value="ECO:0007669"/>
    <property type="project" value="UniProtKB-KW"/>
</dbReference>
<evidence type="ECO:0000313" key="2">
    <source>
        <dbReference type="EMBL" id="MDO6415534.1"/>
    </source>
</evidence>